<organism evidence="1 2">
    <name type="scientific">Meloidogyne floridensis</name>
    <dbReference type="NCBI Taxonomy" id="298350"/>
    <lineage>
        <taxon>Eukaryota</taxon>
        <taxon>Metazoa</taxon>
        <taxon>Ecdysozoa</taxon>
        <taxon>Nematoda</taxon>
        <taxon>Chromadorea</taxon>
        <taxon>Rhabditida</taxon>
        <taxon>Tylenchina</taxon>
        <taxon>Tylenchomorpha</taxon>
        <taxon>Tylenchoidea</taxon>
        <taxon>Meloidogynidae</taxon>
        <taxon>Meloidogyninae</taxon>
        <taxon>Meloidogyne</taxon>
    </lineage>
</organism>
<name>A0A915NWG3_9BILA</name>
<dbReference type="Proteomes" id="UP000887560">
    <property type="component" value="Unplaced"/>
</dbReference>
<sequence>MNNNSSSCSSTSNNNNNSPSTTAIAYAVAAAGIPLNSRNSSSFNSLTDQQQQQHSSNFYSNKTCHFEQQSDPSTQQQLQLAACNGLYQLEHNANIGLHTSIIPYQRSVQLATTTFHHPQNYPNNLNCYSNFTQPVVDWSGGNTGGRTGGDLYLRVDATLEIGTANSIGGSAAYVN</sequence>
<keyword evidence="1" id="KW-1185">Reference proteome</keyword>
<protein>
    <submittedName>
        <fullName evidence="2">Uncharacterized protein</fullName>
    </submittedName>
</protein>
<accession>A0A915NWG3</accession>
<dbReference type="AlphaFoldDB" id="A0A915NWG3"/>
<proteinExistence type="predicted"/>
<evidence type="ECO:0000313" key="2">
    <source>
        <dbReference type="WBParaSite" id="scf7180000422188.g8509"/>
    </source>
</evidence>
<dbReference type="WBParaSite" id="scf7180000422188.g8509">
    <property type="protein sequence ID" value="scf7180000422188.g8509"/>
    <property type="gene ID" value="scf7180000422188.g8509"/>
</dbReference>
<reference evidence="2" key="1">
    <citation type="submission" date="2022-11" db="UniProtKB">
        <authorList>
            <consortium name="WormBaseParasite"/>
        </authorList>
    </citation>
    <scope>IDENTIFICATION</scope>
</reference>
<evidence type="ECO:0000313" key="1">
    <source>
        <dbReference type="Proteomes" id="UP000887560"/>
    </source>
</evidence>